<evidence type="ECO:0008006" key="16">
    <source>
        <dbReference type="Google" id="ProtNLM"/>
    </source>
</evidence>
<dbReference type="AlphaFoldDB" id="A0A0D0CP90"/>
<keyword evidence="10 13" id="KW-0408">Iron</keyword>
<evidence type="ECO:0000313" key="14">
    <source>
        <dbReference type="EMBL" id="KIK57098.1"/>
    </source>
</evidence>
<dbReference type="Pfam" id="PF00067">
    <property type="entry name" value="p450"/>
    <property type="match status" value="1"/>
</dbReference>
<evidence type="ECO:0000256" key="4">
    <source>
        <dbReference type="ARBA" id="ARBA00010617"/>
    </source>
</evidence>
<gene>
    <name evidence="14" type="ORF">GYMLUDRAFT_773818</name>
</gene>
<evidence type="ECO:0000256" key="13">
    <source>
        <dbReference type="PIRSR" id="PIRSR602401-1"/>
    </source>
</evidence>
<dbReference type="PRINTS" id="PR00463">
    <property type="entry name" value="EP450I"/>
</dbReference>
<dbReference type="GO" id="GO:0004497">
    <property type="term" value="F:monooxygenase activity"/>
    <property type="evidence" value="ECO:0007669"/>
    <property type="project" value="UniProtKB-KW"/>
</dbReference>
<dbReference type="PRINTS" id="PR00385">
    <property type="entry name" value="P450"/>
</dbReference>
<dbReference type="HOGENOM" id="CLU_001570_5_11_1"/>
<dbReference type="GO" id="GO:0005506">
    <property type="term" value="F:iron ion binding"/>
    <property type="evidence" value="ECO:0007669"/>
    <property type="project" value="InterPro"/>
</dbReference>
<keyword evidence="9" id="KW-0560">Oxidoreductase</keyword>
<keyword evidence="6" id="KW-0812">Transmembrane</keyword>
<reference evidence="14 15" key="1">
    <citation type="submission" date="2014-04" db="EMBL/GenBank/DDBJ databases">
        <title>Evolutionary Origins and Diversification of the Mycorrhizal Mutualists.</title>
        <authorList>
            <consortium name="DOE Joint Genome Institute"/>
            <consortium name="Mycorrhizal Genomics Consortium"/>
            <person name="Kohler A."/>
            <person name="Kuo A."/>
            <person name="Nagy L.G."/>
            <person name="Floudas D."/>
            <person name="Copeland A."/>
            <person name="Barry K.W."/>
            <person name="Cichocki N."/>
            <person name="Veneault-Fourrey C."/>
            <person name="LaButti K."/>
            <person name="Lindquist E.A."/>
            <person name="Lipzen A."/>
            <person name="Lundell T."/>
            <person name="Morin E."/>
            <person name="Murat C."/>
            <person name="Riley R."/>
            <person name="Ohm R."/>
            <person name="Sun H."/>
            <person name="Tunlid A."/>
            <person name="Henrissat B."/>
            <person name="Grigoriev I.V."/>
            <person name="Hibbett D.S."/>
            <person name="Martin F."/>
        </authorList>
    </citation>
    <scope>NUCLEOTIDE SEQUENCE [LARGE SCALE GENOMIC DNA]</scope>
    <source>
        <strain evidence="14 15">FD-317 M1</strain>
    </source>
</reference>
<dbReference type="EMBL" id="KN834793">
    <property type="protein sequence ID" value="KIK57098.1"/>
    <property type="molecule type" value="Genomic_DNA"/>
</dbReference>
<evidence type="ECO:0000313" key="15">
    <source>
        <dbReference type="Proteomes" id="UP000053593"/>
    </source>
</evidence>
<dbReference type="SUPFAM" id="SSF48264">
    <property type="entry name" value="Cytochrome P450"/>
    <property type="match status" value="1"/>
</dbReference>
<keyword evidence="5 13" id="KW-0349">Heme</keyword>
<evidence type="ECO:0000256" key="8">
    <source>
        <dbReference type="ARBA" id="ARBA00022989"/>
    </source>
</evidence>
<comment type="similarity">
    <text evidence="4">Belongs to the cytochrome P450 family.</text>
</comment>
<dbReference type="InterPro" id="IPR050121">
    <property type="entry name" value="Cytochrome_P450_monoxygenase"/>
</dbReference>
<comment type="pathway">
    <text evidence="3">Secondary metabolite biosynthesis; terpenoid biosynthesis.</text>
</comment>
<dbReference type="PANTHER" id="PTHR24305:SF166">
    <property type="entry name" value="CYTOCHROME P450 12A4, MITOCHONDRIAL-RELATED"/>
    <property type="match status" value="1"/>
</dbReference>
<name>A0A0D0CP90_9AGAR</name>
<accession>A0A0D0CP90</accession>
<dbReference type="PANTHER" id="PTHR24305">
    <property type="entry name" value="CYTOCHROME P450"/>
    <property type="match status" value="1"/>
</dbReference>
<evidence type="ECO:0000256" key="5">
    <source>
        <dbReference type="ARBA" id="ARBA00022617"/>
    </source>
</evidence>
<dbReference type="InterPro" id="IPR036396">
    <property type="entry name" value="Cyt_P450_sf"/>
</dbReference>
<keyword evidence="12" id="KW-0472">Membrane</keyword>
<evidence type="ECO:0000256" key="11">
    <source>
        <dbReference type="ARBA" id="ARBA00023033"/>
    </source>
</evidence>
<dbReference type="InterPro" id="IPR001128">
    <property type="entry name" value="Cyt_P450"/>
</dbReference>
<keyword evidence="8" id="KW-1133">Transmembrane helix</keyword>
<comment type="subcellular location">
    <subcellularLocation>
        <location evidence="2">Membrane</location>
    </subcellularLocation>
</comment>
<comment type="cofactor">
    <cofactor evidence="1 13">
        <name>heme</name>
        <dbReference type="ChEBI" id="CHEBI:30413"/>
    </cofactor>
</comment>
<evidence type="ECO:0000256" key="6">
    <source>
        <dbReference type="ARBA" id="ARBA00022692"/>
    </source>
</evidence>
<keyword evidence="7 13" id="KW-0479">Metal-binding</keyword>
<dbReference type="Proteomes" id="UP000053593">
    <property type="component" value="Unassembled WGS sequence"/>
</dbReference>
<evidence type="ECO:0000256" key="7">
    <source>
        <dbReference type="ARBA" id="ARBA00022723"/>
    </source>
</evidence>
<evidence type="ECO:0000256" key="1">
    <source>
        <dbReference type="ARBA" id="ARBA00001971"/>
    </source>
</evidence>
<dbReference type="GO" id="GO:0016020">
    <property type="term" value="C:membrane"/>
    <property type="evidence" value="ECO:0007669"/>
    <property type="project" value="UniProtKB-SubCell"/>
</dbReference>
<dbReference type="GO" id="GO:0016705">
    <property type="term" value="F:oxidoreductase activity, acting on paired donors, with incorporation or reduction of molecular oxygen"/>
    <property type="evidence" value="ECO:0007669"/>
    <property type="project" value="InterPro"/>
</dbReference>
<keyword evidence="11" id="KW-0503">Monooxygenase</keyword>
<feature type="binding site" description="axial binding residue" evidence="13">
    <location>
        <position position="300"/>
    </location>
    <ligand>
        <name>heme</name>
        <dbReference type="ChEBI" id="CHEBI:30413"/>
    </ligand>
    <ligandPart>
        <name>Fe</name>
        <dbReference type="ChEBI" id="CHEBI:18248"/>
    </ligandPart>
</feature>
<keyword evidence="15" id="KW-1185">Reference proteome</keyword>
<sequence length="360" mass="40222">MGYSFDPLTNEESTHPYPNIIKELLPTMMRMQFWFISVVPLVSGIGSPSFRRFVVNLLALLWKDLHQMRGMVDYMHVIASSIYESKKQALEKGDEAVMQQIGRGRDLISILMKENMNAADEDRLKDSEVIAQINTLIFGAMDTTSNAMARTLHLLSQHPEVQDKLRSELIEAKRQNGGQDFSYDQLDSLPYLDAVCRETLRLYAPVPVVIRTARQDAIIPLSGPLSGLNGTAMHAITVPKGTHVIVSILNSNKDPNLWGKDANEWKPERWLVPLPTKVTDARIPGVYSHLMTFIGGGRSCIGFKFSQLEMKVVISVLVESFRFAPSAHSADISWQMNTVTTPVVGKDPHPRLPIAVSLVN</sequence>
<proteinExistence type="inferred from homology"/>
<dbReference type="OrthoDB" id="1470350at2759"/>
<dbReference type="GO" id="GO:0020037">
    <property type="term" value="F:heme binding"/>
    <property type="evidence" value="ECO:0007669"/>
    <property type="project" value="InterPro"/>
</dbReference>
<evidence type="ECO:0000256" key="3">
    <source>
        <dbReference type="ARBA" id="ARBA00004721"/>
    </source>
</evidence>
<organism evidence="14 15">
    <name type="scientific">Collybiopsis luxurians FD-317 M1</name>
    <dbReference type="NCBI Taxonomy" id="944289"/>
    <lineage>
        <taxon>Eukaryota</taxon>
        <taxon>Fungi</taxon>
        <taxon>Dikarya</taxon>
        <taxon>Basidiomycota</taxon>
        <taxon>Agaricomycotina</taxon>
        <taxon>Agaricomycetes</taxon>
        <taxon>Agaricomycetidae</taxon>
        <taxon>Agaricales</taxon>
        <taxon>Marasmiineae</taxon>
        <taxon>Omphalotaceae</taxon>
        <taxon>Collybiopsis</taxon>
        <taxon>Collybiopsis luxurians</taxon>
    </lineage>
</organism>
<evidence type="ECO:0000256" key="10">
    <source>
        <dbReference type="ARBA" id="ARBA00023004"/>
    </source>
</evidence>
<dbReference type="InterPro" id="IPR002401">
    <property type="entry name" value="Cyt_P450_E_grp-I"/>
</dbReference>
<evidence type="ECO:0000256" key="12">
    <source>
        <dbReference type="ARBA" id="ARBA00023136"/>
    </source>
</evidence>
<protein>
    <recommendedName>
        <fullName evidence="16">Cytochrome P450</fullName>
    </recommendedName>
</protein>
<dbReference type="Gene3D" id="1.10.630.10">
    <property type="entry name" value="Cytochrome P450"/>
    <property type="match status" value="1"/>
</dbReference>
<evidence type="ECO:0000256" key="9">
    <source>
        <dbReference type="ARBA" id="ARBA00023002"/>
    </source>
</evidence>
<evidence type="ECO:0000256" key="2">
    <source>
        <dbReference type="ARBA" id="ARBA00004370"/>
    </source>
</evidence>